<dbReference type="Pfam" id="PF17919">
    <property type="entry name" value="RT_RNaseH_2"/>
    <property type="match status" value="1"/>
</dbReference>
<dbReference type="Gene3D" id="1.10.540.10">
    <property type="entry name" value="Acyl-CoA dehydrogenase/oxidase, N-terminal domain"/>
    <property type="match status" value="1"/>
</dbReference>
<dbReference type="Gene3D" id="2.40.110.10">
    <property type="entry name" value="Butyryl-CoA Dehydrogenase, subunit A, domain 2"/>
    <property type="match status" value="1"/>
</dbReference>
<dbReference type="InterPro" id="IPR043128">
    <property type="entry name" value="Rev_trsase/Diguanyl_cyclase"/>
</dbReference>
<dbReference type="SUPFAM" id="SSF56672">
    <property type="entry name" value="DNA/RNA polymerases"/>
    <property type="match status" value="1"/>
</dbReference>
<dbReference type="OrthoDB" id="5965828at2759"/>
<reference evidence="6" key="1">
    <citation type="journal article" date="2017" name="bioRxiv">
        <title>Comparative analysis of the genomes of Stylophora pistillata and Acropora digitifera provides evidence for extensive differences between species of corals.</title>
        <authorList>
            <person name="Voolstra C.R."/>
            <person name="Li Y."/>
            <person name="Liew Y.J."/>
            <person name="Baumgarten S."/>
            <person name="Zoccola D."/>
            <person name="Flot J.-F."/>
            <person name="Tambutte S."/>
            <person name="Allemand D."/>
            <person name="Aranda M."/>
        </authorList>
    </citation>
    <scope>NUCLEOTIDE SEQUENCE [LARGE SCALE GENOMIC DNA]</scope>
</reference>
<dbReference type="GO" id="GO:0050660">
    <property type="term" value="F:flavin adenine dinucleotide binding"/>
    <property type="evidence" value="ECO:0007669"/>
    <property type="project" value="InterPro"/>
</dbReference>
<accession>A0A2B4S1I7</accession>
<evidence type="ECO:0000259" key="4">
    <source>
        <dbReference type="Pfam" id="PF17919"/>
    </source>
</evidence>
<dbReference type="AlphaFoldDB" id="A0A2B4S1I7"/>
<dbReference type="PANTHER" id="PTHR37984:SF7">
    <property type="entry name" value="INTEGRASE CATALYTIC DOMAIN-CONTAINING PROTEIN"/>
    <property type="match status" value="1"/>
</dbReference>
<evidence type="ECO:0000313" key="6">
    <source>
        <dbReference type="Proteomes" id="UP000225706"/>
    </source>
</evidence>
<gene>
    <name evidence="5" type="primary">Acad11</name>
    <name evidence="5" type="ORF">AWC38_SpisGene11685</name>
</gene>
<protein>
    <submittedName>
        <fullName evidence="5">Acyl-CoA dehydrogenase family member 11</fullName>
    </submittedName>
</protein>
<dbReference type="InterPro" id="IPR043502">
    <property type="entry name" value="DNA/RNA_pol_sf"/>
</dbReference>
<dbReference type="EMBL" id="LSMT01000197">
    <property type="protein sequence ID" value="PFX23771.1"/>
    <property type="molecule type" value="Genomic_DNA"/>
</dbReference>
<dbReference type="InterPro" id="IPR046373">
    <property type="entry name" value="Acyl-CoA_Oxase/DH_mid-dom_sf"/>
</dbReference>
<dbReference type="Proteomes" id="UP000225706">
    <property type="component" value="Unassembled WGS sequence"/>
</dbReference>
<dbReference type="PANTHER" id="PTHR37984">
    <property type="entry name" value="PROTEIN CBG26694"/>
    <property type="match status" value="1"/>
</dbReference>
<dbReference type="Gene3D" id="3.30.70.270">
    <property type="match status" value="2"/>
</dbReference>
<dbReference type="STRING" id="50429.A0A2B4S1I7"/>
<evidence type="ECO:0000256" key="3">
    <source>
        <dbReference type="ARBA" id="ARBA00022827"/>
    </source>
</evidence>
<dbReference type="SUPFAM" id="SSF56645">
    <property type="entry name" value="Acyl-CoA dehydrogenase NM domain-like"/>
    <property type="match status" value="1"/>
</dbReference>
<sequence>MILLCCTGTDTGNMEVLHLYGTLEQKKAWLEPLLKGTSTTVGNMVGDAVGLMVNAPDSGSVGLITRPGWVNVMCSWAKQYCCHSTSLHPEPSVASSDATNMECEITRQGTEIVINGTKWWSSGAGDPRCKIAIVMGTSKAPGLSKIMFSFDVETQQSSHHTKLQSSKLLEQDYLELKCPRDSEDSEADFSEYDTDEVTVQVDFIEGKTEETKSSRTYFGNKLPKQVTKVYLDKDQSPAVLYATVELELPDGSTKKLKGKVDTGAQVKLMNYTTFREIFGNDTERILHDSQFTCAMKIIKIMCEEETDCKDCHGLFDMSEVKDGTEEEKEVTPAPDRYSAKSSQYVFQGAIDETFSDIPDVHCIADDVLIAARTREEGDLAVNRVIQQCQDSGFRLKPKKAKILLEEINYFSHSLTKKRLKPDMKKIQGIKWLAVPRNKQKLQSLLGMFNYLEKFIPNLAVKTQDLSALTKKNAEFVWEDTQTKILEALKAKVKDNRTLQYFDPQKEITIECDASQKGLGVCLLQDSKPVNFSSRSLIDAETRYCNLEREMLAVAWAVNHY</sequence>
<evidence type="ECO:0000313" key="5">
    <source>
        <dbReference type="EMBL" id="PFX23771.1"/>
    </source>
</evidence>
<dbReference type="InterPro" id="IPR041577">
    <property type="entry name" value="RT_RNaseH_2"/>
</dbReference>
<keyword evidence="6" id="KW-1185">Reference proteome</keyword>
<proteinExistence type="predicted"/>
<name>A0A2B4S1I7_STYPI</name>
<evidence type="ECO:0000256" key="2">
    <source>
        <dbReference type="ARBA" id="ARBA00022630"/>
    </source>
</evidence>
<feature type="domain" description="Reverse transcriptase/retrotransposon-derived protein RNase H-like" evidence="4">
    <location>
        <begin position="477"/>
        <end position="560"/>
    </location>
</feature>
<dbReference type="GO" id="GO:0016627">
    <property type="term" value="F:oxidoreductase activity, acting on the CH-CH group of donors"/>
    <property type="evidence" value="ECO:0007669"/>
    <property type="project" value="InterPro"/>
</dbReference>
<evidence type="ECO:0000256" key="1">
    <source>
        <dbReference type="ARBA" id="ARBA00001974"/>
    </source>
</evidence>
<comment type="caution">
    <text evidence="5">The sequence shown here is derived from an EMBL/GenBank/DDBJ whole genome shotgun (WGS) entry which is preliminary data.</text>
</comment>
<comment type="cofactor">
    <cofactor evidence="1">
        <name>FAD</name>
        <dbReference type="ChEBI" id="CHEBI:57692"/>
    </cofactor>
</comment>
<dbReference type="InterPro" id="IPR009100">
    <property type="entry name" value="AcylCoA_DH/oxidase_NM_dom_sf"/>
</dbReference>
<dbReference type="FunFam" id="3.30.70.270:FF:000063">
    <property type="entry name" value="Zinc knuckle domaincontaining protein"/>
    <property type="match status" value="1"/>
</dbReference>
<keyword evidence="3" id="KW-0274">FAD</keyword>
<dbReference type="InterPro" id="IPR037069">
    <property type="entry name" value="AcylCoA_DH/ox_N_sf"/>
</dbReference>
<dbReference type="InterPro" id="IPR050951">
    <property type="entry name" value="Retrovirus_Pol_polyprotein"/>
</dbReference>
<keyword evidence="2" id="KW-0285">Flavoprotein</keyword>
<organism evidence="5 6">
    <name type="scientific">Stylophora pistillata</name>
    <name type="common">Smooth cauliflower coral</name>
    <dbReference type="NCBI Taxonomy" id="50429"/>
    <lineage>
        <taxon>Eukaryota</taxon>
        <taxon>Metazoa</taxon>
        <taxon>Cnidaria</taxon>
        <taxon>Anthozoa</taxon>
        <taxon>Hexacorallia</taxon>
        <taxon>Scleractinia</taxon>
        <taxon>Astrocoeniina</taxon>
        <taxon>Pocilloporidae</taxon>
        <taxon>Stylophora</taxon>
    </lineage>
</organism>